<dbReference type="GO" id="GO:0016301">
    <property type="term" value="F:kinase activity"/>
    <property type="evidence" value="ECO:0007669"/>
    <property type="project" value="UniProtKB-KW"/>
</dbReference>
<reference evidence="3" key="1">
    <citation type="submission" date="2019-05" db="EMBL/GenBank/DDBJ databases">
        <title>Complete genome sequencing of Absiella argi strain JCM 30884.</title>
        <authorList>
            <person name="Sakamoto M."/>
            <person name="Murakami T."/>
            <person name="Mori H."/>
        </authorList>
    </citation>
    <scope>NUCLEOTIDE SEQUENCE [LARGE SCALE GENOMIC DNA]</scope>
    <source>
        <strain evidence="3">JCM 30884</strain>
    </source>
</reference>
<evidence type="ECO:0000313" key="3">
    <source>
        <dbReference type="Proteomes" id="UP000464754"/>
    </source>
</evidence>
<sequence>MSYILGLDVGGSAIKYALMDKEANFIEKGTIPTPLDTKEHFIEAIVSIYNKYEDKLEGLALSMPGNINSDTGHIDTPGALEFNYNTNIFDSIHEKIPNIKISVQNDGKCAALAELWMGNLKDVKNGAVLVLGSGIGGGLIANRELLTGSHFFAGELSYLIENPESVGFENVFAMHGGTGALCMRTAALKGLKAEDVDGKQVFEWIKQQDKDALEAFDHMTTHLAAQIFNIQCFIDPEVVCIGGGVSKQPLVVEKINEKLNKIYEKMPFPTPRVKVTTCKYNNDSNLIGALYNYIQHDKGE</sequence>
<dbReference type="InterPro" id="IPR000600">
    <property type="entry name" value="ROK"/>
</dbReference>
<dbReference type="RefSeq" id="WP_163052460.1">
    <property type="nucleotide sequence ID" value="NZ_AP019695.1"/>
</dbReference>
<name>A0A6N4TMN7_9FIRM</name>
<dbReference type="Proteomes" id="UP000464754">
    <property type="component" value="Chromosome"/>
</dbReference>
<dbReference type="SUPFAM" id="SSF53067">
    <property type="entry name" value="Actin-like ATPase domain"/>
    <property type="match status" value="1"/>
</dbReference>
<evidence type="ECO:0000313" key="2">
    <source>
        <dbReference type="EMBL" id="BBK23811.1"/>
    </source>
</evidence>
<proteinExistence type="inferred from homology"/>
<keyword evidence="3" id="KW-1185">Reference proteome</keyword>
<dbReference type="EMBL" id="AP019695">
    <property type="protein sequence ID" value="BBK23811.1"/>
    <property type="molecule type" value="Genomic_DNA"/>
</dbReference>
<gene>
    <name evidence="2" type="ORF">Aargi30884_27140</name>
</gene>
<keyword evidence="2" id="KW-0808">Transferase</keyword>
<dbReference type="InterPro" id="IPR043129">
    <property type="entry name" value="ATPase_NBD"/>
</dbReference>
<accession>A0A6N4TMN7</accession>
<protein>
    <submittedName>
        <fullName evidence="2">Sugar kinase</fullName>
    </submittedName>
</protein>
<dbReference type="Gene3D" id="3.30.420.40">
    <property type="match status" value="2"/>
</dbReference>
<keyword evidence="2" id="KW-0418">Kinase</keyword>
<dbReference type="Pfam" id="PF00480">
    <property type="entry name" value="ROK"/>
    <property type="match status" value="1"/>
</dbReference>
<dbReference type="PANTHER" id="PTHR18964">
    <property type="entry name" value="ROK (REPRESSOR, ORF, KINASE) FAMILY"/>
    <property type="match status" value="1"/>
</dbReference>
<dbReference type="CDD" id="cd24152">
    <property type="entry name" value="ASKHA_NBD_ROK-like"/>
    <property type="match status" value="1"/>
</dbReference>
<organism evidence="2 3">
    <name type="scientific">Amedibacterium intestinale</name>
    <dbReference type="NCBI Taxonomy" id="2583452"/>
    <lineage>
        <taxon>Bacteria</taxon>
        <taxon>Bacillati</taxon>
        <taxon>Bacillota</taxon>
        <taxon>Erysipelotrichia</taxon>
        <taxon>Erysipelotrichales</taxon>
        <taxon>Erysipelotrichaceae</taxon>
        <taxon>Amedibacterium</taxon>
    </lineage>
</organism>
<dbReference type="PANTHER" id="PTHR18964:SF170">
    <property type="entry name" value="SUGAR KINASE"/>
    <property type="match status" value="1"/>
</dbReference>
<dbReference type="KEGG" id="aarg:Aargi30884_27140"/>
<evidence type="ECO:0000256" key="1">
    <source>
        <dbReference type="ARBA" id="ARBA00006479"/>
    </source>
</evidence>
<dbReference type="AlphaFoldDB" id="A0A6N4TMN7"/>
<comment type="similarity">
    <text evidence="1">Belongs to the ROK (NagC/XylR) family.</text>
</comment>